<dbReference type="OrthoDB" id="1364255at2"/>
<dbReference type="AlphaFoldDB" id="A0A4R2GQK8"/>
<dbReference type="EMBL" id="SLWK01000001">
    <property type="protein sequence ID" value="TCO11019.1"/>
    <property type="molecule type" value="Genomic_DNA"/>
</dbReference>
<gene>
    <name evidence="1" type="ORF">EV194_101653</name>
</gene>
<sequence length="111" mass="12811">MENRVFRTSVFDKRYSRFLKKFPSLKNDLSELEVELTMNPTIGKSLGNGLYKIRLANKDKNKGKSAGYRVVTYLIDESNSLDVYLIIIYDKSEENSIKKPLLAKLVRDLFG</sequence>
<evidence type="ECO:0000313" key="2">
    <source>
        <dbReference type="Proteomes" id="UP000295221"/>
    </source>
</evidence>
<keyword evidence="2" id="KW-1185">Reference proteome</keyword>
<reference evidence="1 2" key="1">
    <citation type="submission" date="2019-03" db="EMBL/GenBank/DDBJ databases">
        <title>Genomic Encyclopedia of Type Strains, Phase IV (KMG-IV): sequencing the most valuable type-strain genomes for metagenomic binning, comparative biology and taxonomic classification.</title>
        <authorList>
            <person name="Goeker M."/>
        </authorList>
    </citation>
    <scope>NUCLEOTIDE SEQUENCE [LARGE SCALE GENOMIC DNA]</scope>
    <source>
        <strain evidence="1 2">DSM 24179</strain>
    </source>
</reference>
<dbReference type="RefSeq" id="WP_132431991.1">
    <property type="nucleotide sequence ID" value="NZ_SLWK01000001.1"/>
</dbReference>
<comment type="caution">
    <text evidence="1">The sequence shown here is derived from an EMBL/GenBank/DDBJ whole genome shotgun (WGS) entry which is preliminary data.</text>
</comment>
<accession>A0A4R2GQK8</accession>
<dbReference type="Proteomes" id="UP000295221">
    <property type="component" value="Unassembled WGS sequence"/>
</dbReference>
<protein>
    <recommendedName>
        <fullName evidence="3">RelE toxin of RelEB toxin-antitoxin system</fullName>
    </recommendedName>
</protein>
<evidence type="ECO:0008006" key="3">
    <source>
        <dbReference type="Google" id="ProtNLM"/>
    </source>
</evidence>
<proteinExistence type="predicted"/>
<evidence type="ECO:0000313" key="1">
    <source>
        <dbReference type="EMBL" id="TCO11019.1"/>
    </source>
</evidence>
<organism evidence="1 2">
    <name type="scientific">Natronoflexus pectinivorans</name>
    <dbReference type="NCBI Taxonomy" id="682526"/>
    <lineage>
        <taxon>Bacteria</taxon>
        <taxon>Pseudomonadati</taxon>
        <taxon>Bacteroidota</taxon>
        <taxon>Bacteroidia</taxon>
        <taxon>Marinilabiliales</taxon>
        <taxon>Marinilabiliaceae</taxon>
        <taxon>Natronoflexus</taxon>
    </lineage>
</organism>
<name>A0A4R2GQK8_9BACT</name>